<evidence type="ECO:0000259" key="5">
    <source>
        <dbReference type="PROSITE" id="PS50930"/>
    </source>
</evidence>
<dbReference type="Gene3D" id="3.40.50.2300">
    <property type="match status" value="1"/>
</dbReference>
<evidence type="ECO:0000256" key="3">
    <source>
        <dbReference type="PROSITE-ProRule" id="PRU00169"/>
    </source>
</evidence>
<evidence type="ECO:0000256" key="2">
    <source>
        <dbReference type="ARBA" id="ARBA00024867"/>
    </source>
</evidence>
<dbReference type="InterPro" id="IPR011006">
    <property type="entry name" value="CheY-like_superfamily"/>
</dbReference>
<sequence length="254" mass="29255">MFQGLVLLVDDEPIAAEDSMAALKQFVRPEQILYASNADEAIRLLDSRPVALAFLDIEMPEESGFFIAAYLDDHWPDVPYVFLTGHADFALESYDYEPVDYLIKPVDLSRLARTFERLEDRREQRPSGKVAVRFGQEYDLVDPQKIAYICKEKRKIWIRMKDGSEYQTTSSLEELEKIFEDYGFFRCHQSFLIPIADVERVSTGRFGQTYEATLQNGTVIPVSRGKYGLLREKLETLGIPFVRGTASSEREEKR</sequence>
<proteinExistence type="predicted"/>
<dbReference type="InterPro" id="IPR001789">
    <property type="entry name" value="Sig_transdc_resp-reg_receiver"/>
</dbReference>
<comment type="caution">
    <text evidence="6">The sequence shown here is derived from an EMBL/GenBank/DDBJ whole genome shotgun (WGS) entry which is preliminary data.</text>
</comment>
<comment type="function">
    <text evidence="2">May play the central regulatory role in sporulation. It may be an element of the effector pathway responsible for the activation of sporulation genes in response to nutritional stress. Spo0A may act in concert with spo0H (a sigma factor) to control the expression of some genes that are critical to the sporulation process.</text>
</comment>
<dbReference type="EMBL" id="DVHM01000009">
    <property type="protein sequence ID" value="HIR69787.1"/>
    <property type="molecule type" value="Genomic_DNA"/>
</dbReference>
<dbReference type="Pfam" id="PF04397">
    <property type="entry name" value="LytTR"/>
    <property type="match status" value="1"/>
</dbReference>
<dbReference type="PROSITE" id="PS50110">
    <property type="entry name" value="RESPONSE_REGULATORY"/>
    <property type="match status" value="1"/>
</dbReference>
<dbReference type="InterPro" id="IPR046947">
    <property type="entry name" value="LytR-like"/>
</dbReference>
<dbReference type="PANTHER" id="PTHR37299:SF1">
    <property type="entry name" value="STAGE 0 SPORULATION PROTEIN A HOMOLOG"/>
    <property type="match status" value="1"/>
</dbReference>
<organism evidence="6 7">
    <name type="scientific">Candidatus Pullilachnospira gallistercoris</name>
    <dbReference type="NCBI Taxonomy" id="2840911"/>
    <lineage>
        <taxon>Bacteria</taxon>
        <taxon>Bacillati</taxon>
        <taxon>Bacillota</taxon>
        <taxon>Clostridia</taxon>
        <taxon>Lachnospirales</taxon>
        <taxon>Lachnospiraceae</taxon>
        <taxon>Lachnospiraceae incertae sedis</taxon>
        <taxon>Candidatus Pullilachnospira</taxon>
    </lineage>
</organism>
<dbReference type="GO" id="GO:0000156">
    <property type="term" value="F:phosphorelay response regulator activity"/>
    <property type="evidence" value="ECO:0007669"/>
    <property type="project" value="InterPro"/>
</dbReference>
<reference evidence="6" key="2">
    <citation type="journal article" date="2021" name="PeerJ">
        <title>Extensive microbial diversity within the chicken gut microbiome revealed by metagenomics and culture.</title>
        <authorList>
            <person name="Gilroy R."/>
            <person name="Ravi A."/>
            <person name="Getino M."/>
            <person name="Pursley I."/>
            <person name="Horton D.L."/>
            <person name="Alikhan N.F."/>
            <person name="Baker D."/>
            <person name="Gharbi K."/>
            <person name="Hall N."/>
            <person name="Watson M."/>
            <person name="Adriaenssens E.M."/>
            <person name="Foster-Nyarko E."/>
            <person name="Jarju S."/>
            <person name="Secka A."/>
            <person name="Antonio M."/>
            <person name="Oren A."/>
            <person name="Chaudhuri R.R."/>
            <person name="La Ragione R."/>
            <person name="Hildebrand F."/>
            <person name="Pallen M.J."/>
        </authorList>
    </citation>
    <scope>NUCLEOTIDE SEQUENCE</scope>
    <source>
        <strain evidence="6">ChiSjej5B23-6657</strain>
    </source>
</reference>
<dbReference type="PANTHER" id="PTHR37299">
    <property type="entry name" value="TRANSCRIPTIONAL REGULATOR-RELATED"/>
    <property type="match status" value="1"/>
</dbReference>
<dbReference type="SMART" id="SM00448">
    <property type="entry name" value="REC"/>
    <property type="match status" value="1"/>
</dbReference>
<keyword evidence="3" id="KW-0597">Phosphoprotein</keyword>
<reference evidence="6" key="1">
    <citation type="submission" date="2020-10" db="EMBL/GenBank/DDBJ databases">
        <authorList>
            <person name="Gilroy R."/>
        </authorList>
    </citation>
    <scope>NUCLEOTIDE SEQUENCE</scope>
    <source>
        <strain evidence="6">ChiSjej5B23-6657</strain>
    </source>
</reference>
<feature type="domain" description="HTH LytTR-type" evidence="5">
    <location>
        <begin position="140"/>
        <end position="236"/>
    </location>
</feature>
<dbReference type="Gene3D" id="2.40.50.1020">
    <property type="entry name" value="LytTr DNA-binding domain"/>
    <property type="match status" value="1"/>
</dbReference>
<dbReference type="GO" id="GO:0003677">
    <property type="term" value="F:DNA binding"/>
    <property type="evidence" value="ECO:0007669"/>
    <property type="project" value="InterPro"/>
</dbReference>
<gene>
    <name evidence="6" type="ORF">IAA55_00715</name>
</gene>
<protein>
    <recommendedName>
        <fullName evidence="1">Stage 0 sporulation protein A homolog</fullName>
    </recommendedName>
</protein>
<evidence type="ECO:0000259" key="4">
    <source>
        <dbReference type="PROSITE" id="PS50110"/>
    </source>
</evidence>
<feature type="modified residue" description="4-aspartylphosphate" evidence="3">
    <location>
        <position position="56"/>
    </location>
</feature>
<accession>A0A9D1E7H9</accession>
<feature type="domain" description="Response regulatory" evidence="4">
    <location>
        <begin position="5"/>
        <end position="119"/>
    </location>
</feature>
<name>A0A9D1E7H9_9FIRM</name>
<evidence type="ECO:0000313" key="7">
    <source>
        <dbReference type="Proteomes" id="UP000823912"/>
    </source>
</evidence>
<dbReference type="SUPFAM" id="SSF52172">
    <property type="entry name" value="CheY-like"/>
    <property type="match status" value="1"/>
</dbReference>
<dbReference type="AlphaFoldDB" id="A0A9D1E7H9"/>
<dbReference type="InterPro" id="IPR007492">
    <property type="entry name" value="LytTR_DNA-bd_dom"/>
</dbReference>
<dbReference type="PROSITE" id="PS50930">
    <property type="entry name" value="HTH_LYTTR"/>
    <property type="match status" value="1"/>
</dbReference>
<dbReference type="SMART" id="SM00850">
    <property type="entry name" value="LytTR"/>
    <property type="match status" value="1"/>
</dbReference>
<dbReference type="Pfam" id="PF00072">
    <property type="entry name" value="Response_reg"/>
    <property type="match status" value="1"/>
</dbReference>
<dbReference type="Proteomes" id="UP000823912">
    <property type="component" value="Unassembled WGS sequence"/>
</dbReference>
<evidence type="ECO:0000256" key="1">
    <source>
        <dbReference type="ARBA" id="ARBA00018672"/>
    </source>
</evidence>
<evidence type="ECO:0000313" key="6">
    <source>
        <dbReference type="EMBL" id="HIR69787.1"/>
    </source>
</evidence>